<dbReference type="CDD" id="cd21109">
    <property type="entry name" value="SPASM"/>
    <property type="match status" value="1"/>
</dbReference>
<dbReference type="GO" id="GO:0003824">
    <property type="term" value="F:catalytic activity"/>
    <property type="evidence" value="ECO:0007669"/>
    <property type="project" value="InterPro"/>
</dbReference>
<dbReference type="InterPro" id="IPR050377">
    <property type="entry name" value="Radical_SAM_PqqE_MftC-like"/>
</dbReference>
<evidence type="ECO:0000256" key="1">
    <source>
        <dbReference type="ARBA" id="ARBA00022691"/>
    </source>
</evidence>
<dbReference type="SUPFAM" id="SSF102114">
    <property type="entry name" value="Radical SAM enzymes"/>
    <property type="match status" value="1"/>
</dbReference>
<keyword evidence="4" id="KW-0411">Iron-sulfur</keyword>
<dbReference type="PANTHER" id="PTHR11228:SF34">
    <property type="entry name" value="TUNGSTEN-CONTAINING ALDEHYDE FERREDOXIN OXIDOREDUCTASE COFACTOR MODIFYING PROTEIN"/>
    <property type="match status" value="1"/>
</dbReference>
<keyword evidence="3" id="KW-0408">Iron</keyword>
<evidence type="ECO:0000313" key="7">
    <source>
        <dbReference type="Proteomes" id="UP000231333"/>
    </source>
</evidence>
<dbReference type="Pfam" id="PF13186">
    <property type="entry name" value="SPASM"/>
    <property type="match status" value="1"/>
</dbReference>
<dbReference type="InterPro" id="IPR023885">
    <property type="entry name" value="4Fe4S-binding_SPASM_dom"/>
</dbReference>
<dbReference type="InterPro" id="IPR058240">
    <property type="entry name" value="rSAM_sf"/>
</dbReference>
<dbReference type="EMBL" id="PCXL01000003">
    <property type="protein sequence ID" value="PIR38942.1"/>
    <property type="molecule type" value="Genomic_DNA"/>
</dbReference>
<evidence type="ECO:0000259" key="5">
    <source>
        <dbReference type="Pfam" id="PF13186"/>
    </source>
</evidence>
<reference evidence="6 7" key="1">
    <citation type="submission" date="2017-09" db="EMBL/GenBank/DDBJ databases">
        <title>Depth-based differentiation of microbial function through sediment-hosted aquifers and enrichment of novel symbionts in the deep terrestrial subsurface.</title>
        <authorList>
            <person name="Probst A.J."/>
            <person name="Ladd B."/>
            <person name="Jarett J.K."/>
            <person name="Geller-Mcgrath D.E."/>
            <person name="Sieber C.M."/>
            <person name="Emerson J.B."/>
            <person name="Anantharaman K."/>
            <person name="Thomas B.C."/>
            <person name="Malmstrom R."/>
            <person name="Stieglmeier M."/>
            <person name="Klingl A."/>
            <person name="Woyke T."/>
            <person name="Ryan C.M."/>
            <person name="Banfield J.F."/>
        </authorList>
    </citation>
    <scope>NUCLEOTIDE SEQUENCE [LARGE SCALE GENOMIC DNA]</scope>
    <source>
        <strain evidence="6">CG10_big_fil_rev_8_21_14_0_10_42_12</strain>
    </source>
</reference>
<keyword evidence="2" id="KW-0479">Metal-binding</keyword>
<dbReference type="AlphaFoldDB" id="A0A2H0QXE5"/>
<evidence type="ECO:0000256" key="3">
    <source>
        <dbReference type="ARBA" id="ARBA00023004"/>
    </source>
</evidence>
<gene>
    <name evidence="6" type="ORF">COV34_00110</name>
</gene>
<dbReference type="GO" id="GO:0051536">
    <property type="term" value="F:iron-sulfur cluster binding"/>
    <property type="evidence" value="ECO:0007669"/>
    <property type="project" value="UniProtKB-KW"/>
</dbReference>
<dbReference type="InterPro" id="IPR013785">
    <property type="entry name" value="Aldolase_TIM"/>
</dbReference>
<proteinExistence type="predicted"/>
<evidence type="ECO:0000313" key="6">
    <source>
        <dbReference type="EMBL" id="PIR38942.1"/>
    </source>
</evidence>
<evidence type="ECO:0000256" key="4">
    <source>
        <dbReference type="ARBA" id="ARBA00023014"/>
    </source>
</evidence>
<comment type="caution">
    <text evidence="6">The sequence shown here is derived from an EMBL/GenBank/DDBJ whole genome shotgun (WGS) entry which is preliminary data.</text>
</comment>
<accession>A0A2H0QXE5</accession>
<dbReference type="Gene3D" id="3.20.20.70">
    <property type="entry name" value="Aldolase class I"/>
    <property type="match status" value="1"/>
</dbReference>
<dbReference type="GO" id="GO:0046872">
    <property type="term" value="F:metal ion binding"/>
    <property type="evidence" value="ECO:0007669"/>
    <property type="project" value="UniProtKB-KW"/>
</dbReference>
<dbReference type="Proteomes" id="UP000231333">
    <property type="component" value="Unassembled WGS sequence"/>
</dbReference>
<name>A0A2H0QXE5_9BACT</name>
<keyword evidence="1" id="KW-0949">S-adenosyl-L-methionine</keyword>
<evidence type="ECO:0000256" key="2">
    <source>
        <dbReference type="ARBA" id="ARBA00022723"/>
    </source>
</evidence>
<feature type="domain" description="4Fe4S-binding SPASM" evidence="5">
    <location>
        <begin position="214"/>
        <end position="283"/>
    </location>
</feature>
<protein>
    <recommendedName>
        <fullName evidence="5">4Fe4S-binding SPASM domain-containing protein</fullName>
    </recommendedName>
</protein>
<dbReference type="SFLD" id="SFLDS00029">
    <property type="entry name" value="Radical_SAM"/>
    <property type="match status" value="1"/>
</dbReference>
<dbReference type="PANTHER" id="PTHR11228">
    <property type="entry name" value="RADICAL SAM DOMAIN PROTEIN"/>
    <property type="match status" value="1"/>
</dbReference>
<dbReference type="InterPro" id="IPR007197">
    <property type="entry name" value="rSAM"/>
</dbReference>
<organism evidence="6 7">
    <name type="scientific">Candidatus Zambryskibacteria bacterium CG10_big_fil_rev_8_21_14_0_10_42_12</name>
    <dbReference type="NCBI Taxonomy" id="1975115"/>
    <lineage>
        <taxon>Bacteria</taxon>
        <taxon>Candidatus Zambryskiibacteriota</taxon>
    </lineage>
</organism>
<sequence length="289" mass="33400">MEYSKFPQAIEIQTISACNAKCVICPHPQVSQELPAGTMSMDFFCRIIDQIDPLWGCRIIPYLNSEPMLDSLIVHRLQYIRAKSERHEVELSTNVSTLTQAKQASMTGIHLKELRLSVFGFTENTHKLLMPGLRWAGVKQNLDHLVINRAFRRFVDQISVVMIEHPLVTAEDVALAQHYCDEHALTFNFWGFLDRARNVEQYSNAVHHPIIIGCEQNRPLERMHITFTGDVILCCQDWRWHNVIGNVRRQSLLDIWNSDVYQHYRENIYAGKGKQPEICTRCKLSVPSN</sequence>